<feature type="chain" id="PRO_5002240220" description="Fungal N-terminal domain-containing protein" evidence="1">
    <location>
        <begin position="20"/>
        <end position="276"/>
    </location>
</feature>
<dbReference type="RefSeq" id="XP_016256261.1">
    <property type="nucleotide sequence ID" value="XM_016413363.1"/>
</dbReference>
<dbReference type="OrthoDB" id="4119622at2759"/>
<dbReference type="EMBL" id="KN847379">
    <property type="protein sequence ID" value="KIW36045.1"/>
    <property type="molecule type" value="Genomic_DNA"/>
</dbReference>
<dbReference type="GeneID" id="27363727"/>
<accession>A0A0D2D1I4</accession>
<dbReference type="HOGENOM" id="CLU_1008426_0_0_1"/>
<dbReference type="STRING" id="215243.A0A0D2D1I4"/>
<evidence type="ECO:0000313" key="2">
    <source>
        <dbReference type="EMBL" id="KIW36045.1"/>
    </source>
</evidence>
<dbReference type="AlphaFoldDB" id="A0A0D2D1I4"/>
<reference evidence="2 3" key="1">
    <citation type="submission" date="2015-01" db="EMBL/GenBank/DDBJ databases">
        <title>The Genome Sequence of Exophiala oligosperma CBS72588.</title>
        <authorList>
            <consortium name="The Broad Institute Genomics Platform"/>
            <person name="Cuomo C."/>
            <person name="de Hoog S."/>
            <person name="Gorbushina A."/>
            <person name="Stielow B."/>
            <person name="Teixiera M."/>
            <person name="Abouelleil A."/>
            <person name="Chapman S.B."/>
            <person name="Priest M."/>
            <person name="Young S.K."/>
            <person name="Wortman J."/>
            <person name="Nusbaum C."/>
            <person name="Birren B."/>
        </authorList>
    </citation>
    <scope>NUCLEOTIDE SEQUENCE [LARGE SCALE GENOMIC DNA]</scope>
    <source>
        <strain evidence="2 3">CBS 72588</strain>
    </source>
</reference>
<feature type="signal peptide" evidence="1">
    <location>
        <begin position="1"/>
        <end position="19"/>
    </location>
</feature>
<name>A0A0D2D1I4_9EURO</name>
<evidence type="ECO:0000256" key="1">
    <source>
        <dbReference type="SAM" id="SignalP"/>
    </source>
</evidence>
<proteinExistence type="predicted"/>
<evidence type="ECO:0008006" key="4">
    <source>
        <dbReference type="Google" id="ProtNLM"/>
    </source>
</evidence>
<sequence>MDPLSMAASIVAVLQLTSSLVDYINETRNATAEQKKVAIEASNLYSLLTLYAIESKKAVVLETMVKELSTSRKRDQFKAALLWKFTKKEVEDALARIERLKLLINCALTNDLMTLSKAIHYDLGSVKHQVHGGRSRERFQGDMTNFATLARMDIPQHATRHRNWSPTADYFRRMRHSHGQILHRFQIQGVSRTYNELVASIPLPLVGVPLRPLSSLYRDDTHFIPQPNADRMSTECLVRNSFIRSEMLQAIRVFGYGACINGYNDGLKRRAGSPRK</sequence>
<dbReference type="Proteomes" id="UP000053342">
    <property type="component" value="Unassembled WGS sequence"/>
</dbReference>
<keyword evidence="3" id="KW-1185">Reference proteome</keyword>
<evidence type="ECO:0000313" key="3">
    <source>
        <dbReference type="Proteomes" id="UP000053342"/>
    </source>
</evidence>
<dbReference type="VEuPathDB" id="FungiDB:PV06_11653"/>
<gene>
    <name evidence="2" type="ORF">PV06_11653</name>
</gene>
<keyword evidence="1" id="KW-0732">Signal</keyword>
<organism evidence="2 3">
    <name type="scientific">Exophiala oligosperma</name>
    <dbReference type="NCBI Taxonomy" id="215243"/>
    <lineage>
        <taxon>Eukaryota</taxon>
        <taxon>Fungi</taxon>
        <taxon>Dikarya</taxon>
        <taxon>Ascomycota</taxon>
        <taxon>Pezizomycotina</taxon>
        <taxon>Eurotiomycetes</taxon>
        <taxon>Chaetothyriomycetidae</taxon>
        <taxon>Chaetothyriales</taxon>
        <taxon>Herpotrichiellaceae</taxon>
        <taxon>Exophiala</taxon>
    </lineage>
</organism>
<protein>
    <recommendedName>
        <fullName evidence="4">Fungal N-terminal domain-containing protein</fullName>
    </recommendedName>
</protein>